<protein>
    <recommendedName>
        <fullName evidence="5">CBS domain-containing protein</fullName>
    </recommendedName>
</protein>
<dbReference type="Pfam" id="PF00571">
    <property type="entry name" value="CBS"/>
    <property type="match status" value="3"/>
</dbReference>
<feature type="domain" description="CBS" evidence="5">
    <location>
        <begin position="205"/>
        <end position="264"/>
    </location>
</feature>
<feature type="domain" description="CBS" evidence="5">
    <location>
        <begin position="302"/>
        <end position="362"/>
    </location>
</feature>
<keyword evidence="1" id="KW-0677">Repeat</keyword>
<dbReference type="PANTHER" id="PTHR48108:SF26">
    <property type="entry name" value="CBS DOMAIN-CONTAINING PROTEIN DDB_G0289609"/>
    <property type="match status" value="1"/>
</dbReference>
<feature type="compositionally biased region" description="Basic and acidic residues" evidence="3">
    <location>
        <begin position="1"/>
        <end position="13"/>
    </location>
</feature>
<keyword evidence="4" id="KW-1133">Transmembrane helix</keyword>
<feature type="region of interest" description="Disordered" evidence="3">
    <location>
        <begin position="1"/>
        <end position="141"/>
    </location>
</feature>
<feature type="domain" description="CBS" evidence="5">
    <location>
        <begin position="370"/>
        <end position="426"/>
    </location>
</feature>
<dbReference type="InterPro" id="IPR000270">
    <property type="entry name" value="PB1_dom"/>
</dbReference>
<proteinExistence type="predicted"/>
<dbReference type="SMART" id="SM00116">
    <property type="entry name" value="CBS"/>
    <property type="match status" value="4"/>
</dbReference>
<dbReference type="InterPro" id="IPR046342">
    <property type="entry name" value="CBS_dom_sf"/>
</dbReference>
<dbReference type="EMBL" id="DAKRPA010000044">
    <property type="protein sequence ID" value="DBA01581.1"/>
    <property type="molecule type" value="Genomic_DNA"/>
</dbReference>
<dbReference type="SUPFAM" id="SSF54277">
    <property type="entry name" value="CAD &amp; PB1 domains"/>
    <property type="match status" value="1"/>
</dbReference>
<reference evidence="6" key="1">
    <citation type="submission" date="2022-11" db="EMBL/GenBank/DDBJ databases">
        <authorList>
            <person name="Morgan W.R."/>
            <person name="Tartar A."/>
        </authorList>
    </citation>
    <scope>NUCLEOTIDE SEQUENCE</scope>
    <source>
        <strain evidence="6">ARSEF 373</strain>
    </source>
</reference>
<dbReference type="SUPFAM" id="SSF54631">
    <property type="entry name" value="CBS-domain pair"/>
    <property type="match status" value="2"/>
</dbReference>
<accession>A0AAV2Z5D2</accession>
<feature type="region of interest" description="Disordered" evidence="3">
    <location>
        <begin position="429"/>
        <end position="453"/>
    </location>
</feature>
<evidence type="ECO:0000256" key="3">
    <source>
        <dbReference type="SAM" id="MobiDB-lite"/>
    </source>
</evidence>
<keyword evidence="7" id="KW-1185">Reference proteome</keyword>
<sequence>MHLDFREAPHQAEEQGPAPAPGHRESRRSLGIHATTDGHQRPRTMKKTHLVYSTRKVASARRSVPSQPSAADAEVETTQGPPVSTRMASTGSTRSTGSSSGGGGGSESSSTTRHRSQHHHRSSSSRKYRVEERTVKRLRPSPALLQSDQVSVAHCVRSMVDKQTDATLLLDKNGLLTGILTDRDIAFKVVAAGKNPKLTRVSDVMTLNPSCVSPHASAIDALKKMVSGQFRHLPVADNEKVVGILDIAKCLYEAISKIEHAYDVSPERLSEAVRKLERHISEENLFEIIRRKLFQPTLSAILSEKTVVPVVSKSTTATDAAKLMKENKISAVIVCDDAGEMLGIVTTKDLMRRVVARGLDPSTVVVSDIMTKNPYSATTDTTILDTLHSMHEGKFLHVPVYDQDKKLVGLVDVLQVTCGVVQQMGTFQRARSEGGPSVWTRTGEPQLADCDDPEEIITGNDADADDEADAEDEHEHEVVTIQSTGSLSLSNHERQWDPIRQHTDDADASNPIAVDNPVSEVRPDVFVYKLADCYGSNHRFTSSAESVKELLRDVQNRLGDHTIRSVHYVDDEGDHVLLFTDEDLKDAVNRARMWGNKYIRLIVPHLASHRNTTRGIQAARHALASGHEINIGMVYYAAAAAAIAGASFFLSRRR</sequence>
<evidence type="ECO:0000313" key="7">
    <source>
        <dbReference type="Proteomes" id="UP001146120"/>
    </source>
</evidence>
<keyword evidence="4" id="KW-0812">Transmembrane</keyword>
<dbReference type="InterPro" id="IPR051462">
    <property type="entry name" value="CBS_domain-containing"/>
</dbReference>
<organism evidence="6 7">
    <name type="scientific">Lagenidium giganteum</name>
    <dbReference type="NCBI Taxonomy" id="4803"/>
    <lineage>
        <taxon>Eukaryota</taxon>
        <taxon>Sar</taxon>
        <taxon>Stramenopiles</taxon>
        <taxon>Oomycota</taxon>
        <taxon>Peronosporomycetes</taxon>
        <taxon>Pythiales</taxon>
        <taxon>Pythiaceae</taxon>
    </lineage>
</organism>
<dbReference type="PROSITE" id="PS51371">
    <property type="entry name" value="CBS"/>
    <property type="match status" value="4"/>
</dbReference>
<comment type="caution">
    <text evidence="6">The sequence shown here is derived from an EMBL/GenBank/DDBJ whole genome shotgun (WGS) entry which is preliminary data.</text>
</comment>
<feature type="domain" description="CBS" evidence="5">
    <location>
        <begin position="138"/>
        <end position="197"/>
    </location>
</feature>
<dbReference type="AlphaFoldDB" id="A0AAV2Z5D2"/>
<dbReference type="Pfam" id="PF00564">
    <property type="entry name" value="PB1"/>
    <property type="match status" value="1"/>
</dbReference>
<evidence type="ECO:0000256" key="4">
    <source>
        <dbReference type="SAM" id="Phobius"/>
    </source>
</evidence>
<evidence type="ECO:0000259" key="5">
    <source>
        <dbReference type="PROSITE" id="PS51371"/>
    </source>
</evidence>
<feature type="compositionally biased region" description="Low complexity" evidence="3">
    <location>
        <begin position="84"/>
        <end position="98"/>
    </location>
</feature>
<evidence type="ECO:0000313" key="6">
    <source>
        <dbReference type="EMBL" id="DBA01581.1"/>
    </source>
</evidence>
<dbReference type="InterPro" id="IPR000644">
    <property type="entry name" value="CBS_dom"/>
</dbReference>
<keyword evidence="4" id="KW-0472">Membrane</keyword>
<dbReference type="Proteomes" id="UP001146120">
    <property type="component" value="Unassembled WGS sequence"/>
</dbReference>
<evidence type="ECO:0000256" key="2">
    <source>
        <dbReference type="PROSITE-ProRule" id="PRU00703"/>
    </source>
</evidence>
<feature type="transmembrane region" description="Helical" evidence="4">
    <location>
        <begin position="633"/>
        <end position="651"/>
    </location>
</feature>
<keyword evidence="2" id="KW-0129">CBS domain</keyword>
<dbReference type="SMART" id="SM00666">
    <property type="entry name" value="PB1"/>
    <property type="match status" value="1"/>
</dbReference>
<name>A0AAV2Z5D2_9STRA</name>
<reference evidence="6" key="2">
    <citation type="journal article" date="2023" name="Microbiol Resour">
        <title>Decontamination and Annotation of the Draft Genome Sequence of the Oomycete Lagenidium giganteum ARSEF 373.</title>
        <authorList>
            <person name="Morgan W.R."/>
            <person name="Tartar A."/>
        </authorList>
    </citation>
    <scope>NUCLEOTIDE SEQUENCE</scope>
    <source>
        <strain evidence="6">ARSEF 373</strain>
    </source>
</reference>
<dbReference type="Gene3D" id="3.10.580.10">
    <property type="entry name" value="CBS-domain"/>
    <property type="match status" value="2"/>
</dbReference>
<evidence type="ECO:0000256" key="1">
    <source>
        <dbReference type="ARBA" id="ARBA00022737"/>
    </source>
</evidence>
<dbReference type="PANTHER" id="PTHR48108">
    <property type="entry name" value="CBS DOMAIN-CONTAINING PROTEIN CBSX2, CHLOROPLASTIC"/>
    <property type="match status" value="1"/>
</dbReference>
<feature type="compositionally biased region" description="Basic residues" evidence="3">
    <location>
        <begin position="112"/>
        <end position="127"/>
    </location>
</feature>
<gene>
    <name evidence="6" type="ORF">N0F65_011337</name>
</gene>